<reference evidence="2" key="1">
    <citation type="journal article" date="2022" name="Mol. Ecol. Resour.">
        <title>The genomes of chicory, endive, great burdock and yacon provide insights into Asteraceae palaeo-polyploidization history and plant inulin production.</title>
        <authorList>
            <person name="Fan W."/>
            <person name="Wang S."/>
            <person name="Wang H."/>
            <person name="Wang A."/>
            <person name="Jiang F."/>
            <person name="Liu H."/>
            <person name="Zhao H."/>
            <person name="Xu D."/>
            <person name="Zhang Y."/>
        </authorList>
    </citation>
    <scope>NUCLEOTIDE SEQUENCE [LARGE SCALE GENOMIC DNA]</scope>
    <source>
        <strain evidence="2">cv. Niubang</strain>
    </source>
</reference>
<dbReference type="Proteomes" id="UP001055879">
    <property type="component" value="Linkage Group LG12"/>
</dbReference>
<evidence type="ECO:0000313" key="1">
    <source>
        <dbReference type="EMBL" id="KAI3684895.1"/>
    </source>
</evidence>
<accession>A0ACB8YLK5</accession>
<dbReference type="EMBL" id="CM042058">
    <property type="protein sequence ID" value="KAI3684895.1"/>
    <property type="molecule type" value="Genomic_DNA"/>
</dbReference>
<protein>
    <submittedName>
        <fullName evidence="1">Uncharacterized protein</fullName>
    </submittedName>
</protein>
<evidence type="ECO:0000313" key="2">
    <source>
        <dbReference type="Proteomes" id="UP001055879"/>
    </source>
</evidence>
<gene>
    <name evidence="1" type="ORF">L6452_34123</name>
</gene>
<name>A0ACB8YLK5_ARCLA</name>
<keyword evidence="2" id="KW-1185">Reference proteome</keyword>
<organism evidence="1 2">
    <name type="scientific">Arctium lappa</name>
    <name type="common">Greater burdock</name>
    <name type="synonym">Lappa major</name>
    <dbReference type="NCBI Taxonomy" id="4217"/>
    <lineage>
        <taxon>Eukaryota</taxon>
        <taxon>Viridiplantae</taxon>
        <taxon>Streptophyta</taxon>
        <taxon>Embryophyta</taxon>
        <taxon>Tracheophyta</taxon>
        <taxon>Spermatophyta</taxon>
        <taxon>Magnoliopsida</taxon>
        <taxon>eudicotyledons</taxon>
        <taxon>Gunneridae</taxon>
        <taxon>Pentapetalae</taxon>
        <taxon>asterids</taxon>
        <taxon>campanulids</taxon>
        <taxon>Asterales</taxon>
        <taxon>Asteraceae</taxon>
        <taxon>Carduoideae</taxon>
        <taxon>Cardueae</taxon>
        <taxon>Arctiinae</taxon>
        <taxon>Arctium</taxon>
    </lineage>
</organism>
<sequence>MEDSRLATGDIFSMNEIFVNDVVRSSKTVPTAGVDDGDGLRMDSSEAFAGDDDLNRLFHETWQRGYKTKILQPGEHSMDLHETQIHEPSTLLYETQIREPSTLLYETQIHEPSAIGMHHRI</sequence>
<reference evidence="1 2" key="2">
    <citation type="journal article" date="2022" name="Mol. Ecol. Resour.">
        <title>The genomes of chicory, endive, great burdock and yacon provide insights into Asteraceae paleo-polyploidization history and plant inulin production.</title>
        <authorList>
            <person name="Fan W."/>
            <person name="Wang S."/>
            <person name="Wang H."/>
            <person name="Wang A."/>
            <person name="Jiang F."/>
            <person name="Liu H."/>
            <person name="Zhao H."/>
            <person name="Xu D."/>
            <person name="Zhang Y."/>
        </authorList>
    </citation>
    <scope>NUCLEOTIDE SEQUENCE [LARGE SCALE GENOMIC DNA]</scope>
    <source>
        <strain evidence="2">cv. Niubang</strain>
    </source>
</reference>
<proteinExistence type="predicted"/>
<comment type="caution">
    <text evidence="1">The sequence shown here is derived from an EMBL/GenBank/DDBJ whole genome shotgun (WGS) entry which is preliminary data.</text>
</comment>